<dbReference type="OMA" id="TEINCKF"/>
<dbReference type="InParanoid" id="E3MXS5"/>
<evidence type="ECO:0000313" key="2">
    <source>
        <dbReference type="Proteomes" id="UP000008281"/>
    </source>
</evidence>
<dbReference type="Proteomes" id="UP000008281">
    <property type="component" value="Unassembled WGS sequence"/>
</dbReference>
<dbReference type="HOGENOM" id="CLU_116893_0_0_1"/>
<dbReference type="AlphaFoldDB" id="E3MXS5"/>
<name>E3MXS5_CAERE</name>
<keyword evidence="2" id="KW-1185">Reference proteome</keyword>
<gene>
    <name evidence="1" type="ORF">CRE_26739</name>
</gene>
<protein>
    <submittedName>
        <fullName evidence="1">Uncharacterized protein</fullName>
    </submittedName>
</protein>
<accession>E3MXS5</accession>
<reference evidence="1" key="1">
    <citation type="submission" date="2007-07" db="EMBL/GenBank/DDBJ databases">
        <title>PCAP assembly of the Caenorhabditis remanei genome.</title>
        <authorList>
            <consortium name="The Caenorhabditis remanei Sequencing Consortium"/>
            <person name="Wilson R.K."/>
        </authorList>
    </citation>
    <scope>NUCLEOTIDE SEQUENCE [LARGE SCALE GENOMIC DNA]</scope>
    <source>
        <strain evidence="1">PB4641</strain>
    </source>
</reference>
<proteinExistence type="predicted"/>
<organism evidence="2">
    <name type="scientific">Caenorhabditis remanei</name>
    <name type="common">Caenorhabditis vulgaris</name>
    <dbReference type="NCBI Taxonomy" id="31234"/>
    <lineage>
        <taxon>Eukaryota</taxon>
        <taxon>Metazoa</taxon>
        <taxon>Ecdysozoa</taxon>
        <taxon>Nematoda</taxon>
        <taxon>Chromadorea</taxon>
        <taxon>Rhabditida</taxon>
        <taxon>Rhabditina</taxon>
        <taxon>Rhabditomorpha</taxon>
        <taxon>Rhabditoidea</taxon>
        <taxon>Rhabditidae</taxon>
        <taxon>Peloderinae</taxon>
        <taxon>Caenorhabditis</taxon>
    </lineage>
</organism>
<sequence length="172" mass="18830">MSSSESEIEDVIRSDATTAGVAKAFNAVRAQTEKQYGIETKQLKPTDSLKVPEIECGRDYYEEALKLNQEVGSKYPSGSREQLEAVETAGEDTVASCFISTRTEINCKFKECEGSKRPKTLCICGPKKCKMGSDGLCDKEGSKDDEEDGSSSLFVLGTIINLTTFYLIASFF</sequence>
<dbReference type="EMBL" id="DS268493">
    <property type="protein sequence ID" value="EFP11797.1"/>
    <property type="molecule type" value="Genomic_DNA"/>
</dbReference>
<evidence type="ECO:0000313" key="1">
    <source>
        <dbReference type="EMBL" id="EFP11797.1"/>
    </source>
</evidence>